<comment type="caution">
    <text evidence="1">The sequence shown here is derived from an EMBL/GenBank/DDBJ whole genome shotgun (WGS) entry which is preliminary data.</text>
</comment>
<gene>
    <name evidence="1" type="ORF">CEE60_18650</name>
</gene>
<dbReference type="EMBL" id="NIVS01000056">
    <property type="protein sequence ID" value="OWQ49811.1"/>
    <property type="molecule type" value="Genomic_DNA"/>
</dbReference>
<organism evidence="1 2">
    <name type="scientific">Stenotrophomonas maltophilia</name>
    <name type="common">Pseudomonas maltophilia</name>
    <name type="synonym">Xanthomonas maltophilia</name>
    <dbReference type="NCBI Taxonomy" id="40324"/>
    <lineage>
        <taxon>Bacteria</taxon>
        <taxon>Pseudomonadati</taxon>
        <taxon>Pseudomonadota</taxon>
        <taxon>Gammaproteobacteria</taxon>
        <taxon>Lysobacterales</taxon>
        <taxon>Lysobacteraceae</taxon>
        <taxon>Stenotrophomonas</taxon>
        <taxon>Stenotrophomonas maltophilia group</taxon>
    </lineage>
</organism>
<protein>
    <submittedName>
        <fullName evidence="1">Uncharacterized protein</fullName>
    </submittedName>
</protein>
<dbReference type="AlphaFoldDB" id="A0A246HHT4"/>
<name>A0A246HHT4_STEMA</name>
<dbReference type="Proteomes" id="UP000198157">
    <property type="component" value="Unassembled WGS sequence"/>
</dbReference>
<evidence type="ECO:0000313" key="2">
    <source>
        <dbReference type="Proteomes" id="UP000198157"/>
    </source>
</evidence>
<proteinExistence type="predicted"/>
<sequence>MGDNVVDCLSGRLLPYLGDGQGYALDRFVSMSGAWYKEGPPFDHALLERQDCGYVIALDQLDWLPIEVTSD</sequence>
<accession>A0A246HHT4</accession>
<reference evidence="1 2" key="1">
    <citation type="submission" date="2017-06" db="EMBL/GenBank/DDBJ databases">
        <authorList>
            <person name="Kim H.J."/>
            <person name="Triplett B.A."/>
        </authorList>
    </citation>
    <scope>NUCLEOTIDE SEQUENCE [LARGE SCALE GENOMIC DNA]</scope>
    <source>
        <strain evidence="1 2">13146</strain>
    </source>
</reference>
<evidence type="ECO:0000313" key="1">
    <source>
        <dbReference type="EMBL" id="OWQ49811.1"/>
    </source>
</evidence>